<dbReference type="Gene3D" id="3.30.70.2740">
    <property type="match status" value="1"/>
</dbReference>
<evidence type="ECO:0000259" key="6">
    <source>
        <dbReference type="PROSITE" id="PS51387"/>
    </source>
</evidence>
<evidence type="ECO:0000256" key="1">
    <source>
        <dbReference type="ARBA" id="ARBA00001974"/>
    </source>
</evidence>
<dbReference type="PANTHER" id="PTHR43716:SF1">
    <property type="entry name" value="D-2-HYDROXYGLUTARATE DEHYDROGENASE, MITOCHONDRIAL"/>
    <property type="match status" value="1"/>
</dbReference>
<dbReference type="OrthoDB" id="5332616at2759"/>
<dbReference type="Gene3D" id="3.30.70.2190">
    <property type="match status" value="1"/>
</dbReference>
<accession>A0A8J2SLM6</accession>
<reference evidence="7" key="1">
    <citation type="submission" date="2021-11" db="EMBL/GenBank/DDBJ databases">
        <authorList>
            <consortium name="Genoscope - CEA"/>
            <person name="William W."/>
        </authorList>
    </citation>
    <scope>NUCLEOTIDE SEQUENCE</scope>
</reference>
<protein>
    <recommendedName>
        <fullName evidence="6">FAD-binding PCMH-type domain-containing protein</fullName>
    </recommendedName>
</protein>
<keyword evidence="5" id="KW-0560">Oxidoreductase</keyword>
<dbReference type="AlphaFoldDB" id="A0A8J2SLM6"/>
<dbReference type="FunFam" id="3.30.43.10:FF:000011">
    <property type="entry name" value="D-lactate dehydrogenase (Cytochrome)"/>
    <property type="match status" value="1"/>
</dbReference>
<comment type="similarity">
    <text evidence="2">Belongs to the FAD-binding oxidoreductase/transferase type 4 family.</text>
</comment>
<dbReference type="Proteomes" id="UP000789595">
    <property type="component" value="Unassembled WGS sequence"/>
</dbReference>
<dbReference type="SUPFAM" id="SSF56176">
    <property type="entry name" value="FAD-binding/transporter-associated domain-like"/>
    <property type="match status" value="1"/>
</dbReference>
<sequence>MRLARHIRRRTDAVRSFSAPTMPVAKRHDWLSTLEDADVANLNARCSKIIEGADAKPYNRDWMDKCEGKARIVAQPATTEEVSAVLAYCNEKRLAVTTQGGKTGLVGGSVPVHDEVILSTTRLNTIEGLDKDTGVVTCGAGVVLETLDAYLREHDFVAPLDLGAAGTCTIGGNLATNAGGVRFVRYGSLRGACVGLEFVKADGTVVDCARTSLRKDNTGYALPQLLIGSEGTLGVITKCCIACPSLSPFVNVAWLACNSFDEVRKVLTTARSTLGEILSAVEFLDRGALDATLRAHPDIEDPLETDAPFRVLVETAGCDATHDAAKLERFLEAIDVEDGCVAPTTSAMNALWTLREGVSDAMTSRGFVYKYDVSLPPSTLYDLVEKTTERLEHLDVDVAGYGHVGDANLHLNVCDVTGYREEVHALLEPWVYEEVARSRGSISAEHGVGQCKPEYLHLNKSVEAMDLMGSLKKVMDPHLILNPYKVLPASVL</sequence>
<dbReference type="InterPro" id="IPR016167">
    <property type="entry name" value="FAD-bd_PCMH_sub1"/>
</dbReference>
<dbReference type="Gene3D" id="3.30.465.10">
    <property type="match status" value="1"/>
</dbReference>
<keyword evidence="3" id="KW-0285">Flavoprotein</keyword>
<dbReference type="InterPro" id="IPR004113">
    <property type="entry name" value="FAD-bd_oxidored_4_C"/>
</dbReference>
<dbReference type="GO" id="GO:0071949">
    <property type="term" value="F:FAD binding"/>
    <property type="evidence" value="ECO:0007669"/>
    <property type="project" value="InterPro"/>
</dbReference>
<dbReference type="PROSITE" id="PS51387">
    <property type="entry name" value="FAD_PCMH"/>
    <property type="match status" value="1"/>
</dbReference>
<dbReference type="FunFam" id="3.30.70.2740:FF:000002">
    <property type="entry name" value="D-2-hydroxyglutarate dehydrogenase mitochondrial"/>
    <property type="match status" value="1"/>
</dbReference>
<dbReference type="InterPro" id="IPR006094">
    <property type="entry name" value="Oxid_FAD_bind_N"/>
</dbReference>
<dbReference type="Gene3D" id="3.30.43.10">
    <property type="entry name" value="Uridine Diphospho-n-acetylenolpyruvylglucosamine Reductase, domain 2"/>
    <property type="match status" value="1"/>
</dbReference>
<name>A0A8J2SLM6_9STRA</name>
<dbReference type="FunFam" id="1.10.45.10:FF:000001">
    <property type="entry name" value="D-lactate dehydrogenase mitochondrial"/>
    <property type="match status" value="1"/>
</dbReference>
<feature type="domain" description="FAD-binding PCMH-type" evidence="6">
    <location>
        <begin position="65"/>
        <end position="246"/>
    </location>
</feature>
<dbReference type="InterPro" id="IPR036318">
    <property type="entry name" value="FAD-bd_PCMH-like_sf"/>
</dbReference>
<dbReference type="Gene3D" id="1.10.45.10">
    <property type="entry name" value="Vanillyl-alcohol Oxidase, Chain A, domain 4"/>
    <property type="match status" value="1"/>
</dbReference>
<comment type="cofactor">
    <cofactor evidence="1">
        <name>FAD</name>
        <dbReference type="ChEBI" id="CHEBI:57692"/>
    </cofactor>
</comment>
<dbReference type="InterPro" id="IPR016166">
    <property type="entry name" value="FAD-bd_PCMH"/>
</dbReference>
<dbReference type="Pfam" id="PF02913">
    <property type="entry name" value="FAD-oxidase_C"/>
    <property type="match status" value="1"/>
</dbReference>
<organism evidence="7 8">
    <name type="scientific">Pelagomonas calceolata</name>
    <dbReference type="NCBI Taxonomy" id="35677"/>
    <lineage>
        <taxon>Eukaryota</taxon>
        <taxon>Sar</taxon>
        <taxon>Stramenopiles</taxon>
        <taxon>Ochrophyta</taxon>
        <taxon>Pelagophyceae</taxon>
        <taxon>Pelagomonadales</taxon>
        <taxon>Pelagomonadaceae</taxon>
        <taxon>Pelagomonas</taxon>
    </lineage>
</organism>
<dbReference type="SUPFAM" id="SSF55103">
    <property type="entry name" value="FAD-linked oxidases, C-terminal domain"/>
    <property type="match status" value="1"/>
</dbReference>
<dbReference type="InterPro" id="IPR016169">
    <property type="entry name" value="FAD-bd_PCMH_sub2"/>
</dbReference>
<keyword evidence="4" id="KW-0274">FAD</keyword>
<comment type="caution">
    <text evidence="7">The sequence shown here is derived from an EMBL/GenBank/DDBJ whole genome shotgun (WGS) entry which is preliminary data.</text>
</comment>
<dbReference type="InterPro" id="IPR016171">
    <property type="entry name" value="Vanillyl_alc_oxidase_C-sub2"/>
</dbReference>
<dbReference type="GO" id="GO:0016491">
    <property type="term" value="F:oxidoreductase activity"/>
    <property type="evidence" value="ECO:0007669"/>
    <property type="project" value="UniProtKB-KW"/>
</dbReference>
<evidence type="ECO:0000256" key="4">
    <source>
        <dbReference type="ARBA" id="ARBA00022827"/>
    </source>
</evidence>
<evidence type="ECO:0000256" key="5">
    <source>
        <dbReference type="ARBA" id="ARBA00023002"/>
    </source>
</evidence>
<dbReference type="PANTHER" id="PTHR43716">
    <property type="entry name" value="D-2-HYDROXYGLUTARATE DEHYDROGENASE, MITOCHONDRIAL"/>
    <property type="match status" value="1"/>
</dbReference>
<dbReference type="InterPro" id="IPR016164">
    <property type="entry name" value="FAD-linked_Oxase-like_C"/>
</dbReference>
<dbReference type="FunFam" id="3.30.70.2190:FF:000001">
    <property type="entry name" value="D-2-hydroxyglutarate dehydrogenase mitochondrial"/>
    <property type="match status" value="1"/>
</dbReference>
<proteinExistence type="inferred from homology"/>
<evidence type="ECO:0000256" key="2">
    <source>
        <dbReference type="ARBA" id="ARBA00008000"/>
    </source>
</evidence>
<evidence type="ECO:0000313" key="8">
    <source>
        <dbReference type="Proteomes" id="UP000789595"/>
    </source>
</evidence>
<evidence type="ECO:0000256" key="3">
    <source>
        <dbReference type="ARBA" id="ARBA00022630"/>
    </source>
</evidence>
<dbReference type="InterPro" id="IPR051264">
    <property type="entry name" value="FAD-oxidored/transferase_4"/>
</dbReference>
<gene>
    <name evidence="7" type="ORF">PECAL_2P25290</name>
</gene>
<dbReference type="Pfam" id="PF01565">
    <property type="entry name" value="FAD_binding_4"/>
    <property type="match status" value="1"/>
</dbReference>
<dbReference type="EMBL" id="CAKKNE010000002">
    <property type="protein sequence ID" value="CAH0369407.1"/>
    <property type="molecule type" value="Genomic_DNA"/>
</dbReference>
<keyword evidence="8" id="KW-1185">Reference proteome</keyword>
<evidence type="ECO:0000313" key="7">
    <source>
        <dbReference type="EMBL" id="CAH0369407.1"/>
    </source>
</evidence>
<dbReference type="GO" id="GO:0005739">
    <property type="term" value="C:mitochondrion"/>
    <property type="evidence" value="ECO:0007669"/>
    <property type="project" value="TreeGrafter"/>
</dbReference>